<accession>A0A7M2TGM1</accession>
<evidence type="ECO:0000256" key="1">
    <source>
        <dbReference type="SAM" id="MobiDB-lite"/>
    </source>
</evidence>
<sequence length="103" mass="11219">MLRDVAGLVRRPHFRLPGNPVTELATIAFLLACPGMLWNDPEAGRKTLLPAYGGVMSEIDTASRACARRRGTGNCATSHTRPADAHRPQAHGHRARRPLERSG</sequence>
<name>A0A7M2TGM1_STRCW</name>
<dbReference type="Proteomes" id="UP000594008">
    <property type="component" value="Chromosome"/>
</dbReference>
<protein>
    <submittedName>
        <fullName evidence="2">Uncharacterized protein</fullName>
    </submittedName>
</protein>
<feature type="region of interest" description="Disordered" evidence="1">
    <location>
        <begin position="68"/>
        <end position="103"/>
    </location>
</feature>
<gene>
    <name evidence="2" type="ORF">IPT68_31570</name>
</gene>
<organism evidence="2 3">
    <name type="scientific">Streptomyces chromofuscus</name>
    <dbReference type="NCBI Taxonomy" id="42881"/>
    <lineage>
        <taxon>Bacteria</taxon>
        <taxon>Bacillati</taxon>
        <taxon>Actinomycetota</taxon>
        <taxon>Actinomycetes</taxon>
        <taxon>Kitasatosporales</taxon>
        <taxon>Streptomycetaceae</taxon>
        <taxon>Streptomyces</taxon>
    </lineage>
</organism>
<reference evidence="2 3" key="1">
    <citation type="submission" date="2020-10" db="EMBL/GenBank/DDBJ databases">
        <title>Streptomyces chromofuscus complate genome analysis.</title>
        <authorList>
            <person name="Anwar N."/>
        </authorList>
    </citation>
    <scope>NUCLEOTIDE SEQUENCE [LARGE SCALE GENOMIC DNA]</scope>
    <source>
        <strain evidence="2 3">DSM 40273</strain>
    </source>
</reference>
<dbReference type="EMBL" id="CP063374">
    <property type="protein sequence ID" value="QOV47900.1"/>
    <property type="molecule type" value="Genomic_DNA"/>
</dbReference>
<dbReference type="KEGG" id="schf:IPT68_31570"/>
<keyword evidence="3" id="KW-1185">Reference proteome</keyword>
<proteinExistence type="predicted"/>
<dbReference type="RefSeq" id="WP_189698269.1">
    <property type="nucleotide sequence ID" value="NZ_BMTA01000007.1"/>
</dbReference>
<evidence type="ECO:0000313" key="2">
    <source>
        <dbReference type="EMBL" id="QOV47900.1"/>
    </source>
</evidence>
<dbReference type="AlphaFoldDB" id="A0A7M2TGM1"/>
<evidence type="ECO:0000313" key="3">
    <source>
        <dbReference type="Proteomes" id="UP000594008"/>
    </source>
</evidence>